<feature type="compositionally biased region" description="Basic residues" evidence="1">
    <location>
        <begin position="39"/>
        <end position="56"/>
    </location>
</feature>
<name>A0A6J4IG34_9ACTN</name>
<feature type="non-terminal residue" evidence="2">
    <location>
        <position position="1"/>
    </location>
</feature>
<evidence type="ECO:0000256" key="1">
    <source>
        <dbReference type="SAM" id="MobiDB-lite"/>
    </source>
</evidence>
<feature type="region of interest" description="Disordered" evidence="1">
    <location>
        <begin position="27"/>
        <end position="56"/>
    </location>
</feature>
<proteinExistence type="predicted"/>
<accession>A0A6J4IG34</accession>
<sequence>GGGGEPQEGRHLVGRGIRRLLRHPGTRAVRRAGAQCGRGARRRRVLPRPVRRLPRL</sequence>
<gene>
    <name evidence="2" type="ORF">AVDCRST_MAG52-2102</name>
</gene>
<evidence type="ECO:0000313" key="2">
    <source>
        <dbReference type="EMBL" id="CAA9251492.1"/>
    </source>
</evidence>
<organism evidence="2">
    <name type="scientific">uncultured Blastococcus sp</name>
    <dbReference type="NCBI Taxonomy" id="217144"/>
    <lineage>
        <taxon>Bacteria</taxon>
        <taxon>Bacillati</taxon>
        <taxon>Actinomycetota</taxon>
        <taxon>Actinomycetes</taxon>
        <taxon>Geodermatophilales</taxon>
        <taxon>Geodermatophilaceae</taxon>
        <taxon>Blastococcus</taxon>
        <taxon>environmental samples</taxon>
    </lineage>
</organism>
<dbReference type="EMBL" id="CADCTN010000152">
    <property type="protein sequence ID" value="CAA9251492.1"/>
    <property type="molecule type" value="Genomic_DNA"/>
</dbReference>
<feature type="non-terminal residue" evidence="2">
    <location>
        <position position="56"/>
    </location>
</feature>
<reference evidence="2" key="1">
    <citation type="submission" date="2020-02" db="EMBL/GenBank/DDBJ databases">
        <authorList>
            <person name="Meier V. D."/>
        </authorList>
    </citation>
    <scope>NUCLEOTIDE SEQUENCE</scope>
    <source>
        <strain evidence="2">AVDCRST_MAG52</strain>
    </source>
</reference>
<dbReference type="AlphaFoldDB" id="A0A6J4IG34"/>
<protein>
    <submittedName>
        <fullName evidence="2">Uncharacterized protein</fullName>
    </submittedName>
</protein>